<name>A0A0G0FHN9_9BACT</name>
<proteinExistence type="predicted"/>
<dbReference type="Proteomes" id="UP000034536">
    <property type="component" value="Unassembled WGS sequence"/>
</dbReference>
<evidence type="ECO:0000256" key="1">
    <source>
        <dbReference type="SAM" id="Phobius"/>
    </source>
</evidence>
<dbReference type="AlphaFoldDB" id="A0A0G0FHN9"/>
<feature type="transmembrane region" description="Helical" evidence="1">
    <location>
        <begin position="265"/>
        <end position="285"/>
    </location>
</feature>
<feature type="transmembrane region" description="Helical" evidence="1">
    <location>
        <begin position="90"/>
        <end position="117"/>
    </location>
</feature>
<evidence type="ECO:0008006" key="4">
    <source>
        <dbReference type="Google" id="ProtNLM"/>
    </source>
</evidence>
<keyword evidence="1" id="KW-1133">Transmembrane helix</keyword>
<gene>
    <name evidence="2" type="ORF">UR89_C0009G0021</name>
</gene>
<keyword evidence="1" id="KW-0472">Membrane</keyword>
<feature type="transmembrane region" description="Helical" evidence="1">
    <location>
        <begin position="345"/>
        <end position="362"/>
    </location>
</feature>
<accession>A0A0G0FHN9</accession>
<protein>
    <recommendedName>
        <fullName evidence="4">Glycosyltransferase RgtA/B/C/D-like domain-containing protein</fullName>
    </recommendedName>
</protein>
<reference evidence="2 3" key="1">
    <citation type="journal article" date="2015" name="Nature">
        <title>rRNA introns, odd ribosomes, and small enigmatic genomes across a large radiation of phyla.</title>
        <authorList>
            <person name="Brown C.T."/>
            <person name="Hug L.A."/>
            <person name="Thomas B.C."/>
            <person name="Sharon I."/>
            <person name="Castelle C.J."/>
            <person name="Singh A."/>
            <person name="Wilkins M.J."/>
            <person name="Williams K.H."/>
            <person name="Banfield J.F."/>
        </authorList>
    </citation>
    <scope>NUCLEOTIDE SEQUENCE [LARGE SCALE GENOMIC DNA]</scope>
</reference>
<feature type="transmembrane region" description="Helical" evidence="1">
    <location>
        <begin position="315"/>
        <end position="333"/>
    </location>
</feature>
<feature type="transmembrane region" description="Helical" evidence="1">
    <location>
        <begin position="6"/>
        <end position="22"/>
    </location>
</feature>
<organism evidence="2 3">
    <name type="scientific">Candidatus Roizmanbacteria bacterium GW2011_GWA2_35_8</name>
    <dbReference type="NCBI Taxonomy" id="1618479"/>
    <lineage>
        <taxon>Bacteria</taxon>
        <taxon>Candidatus Roizmaniibacteriota</taxon>
    </lineage>
</organism>
<evidence type="ECO:0000313" key="3">
    <source>
        <dbReference type="Proteomes" id="UP000034536"/>
    </source>
</evidence>
<feature type="transmembrane region" description="Helical" evidence="1">
    <location>
        <begin position="198"/>
        <end position="217"/>
    </location>
</feature>
<evidence type="ECO:0000313" key="2">
    <source>
        <dbReference type="EMBL" id="KKP87000.1"/>
    </source>
</evidence>
<keyword evidence="1" id="KW-0812">Transmembrane</keyword>
<dbReference type="EMBL" id="LBQX01000009">
    <property type="protein sequence ID" value="KKP87000.1"/>
    <property type="molecule type" value="Genomic_DNA"/>
</dbReference>
<comment type="caution">
    <text evidence="2">The sequence shown here is derived from an EMBL/GenBank/DDBJ whole genome shotgun (WGS) entry which is preliminary data.</text>
</comment>
<feature type="transmembrane region" description="Helical" evidence="1">
    <location>
        <begin position="154"/>
        <end position="170"/>
    </location>
</feature>
<feature type="transmembrane region" description="Helical" evidence="1">
    <location>
        <begin position="292"/>
        <end position="309"/>
    </location>
</feature>
<feature type="transmembrane region" description="Helical" evidence="1">
    <location>
        <begin position="176"/>
        <end position="191"/>
    </location>
</feature>
<sequence>MPSKLLKTIFIIISILFLLFISKKYYDQATSFAFVDEYDNIAVAHQMIKGKKLFSEVFHNRQIGPVYLSYAIQLITKPQTLYQLIAVHRLFIIAISFIFSILLLFRFGLLGLGFPILFEPIKYYFHGNLFLGESMIVYPIIYLVLLLFEKNKKLFFYDVILAGFFSWLTIFSREPYIPLIILLFISIFIKKKNIKGFITSSMIVFLLSAITLLGLNLKDYFFQLYVVNRSRITGNSFDKFDSVNLFTSLTYPILLLFKEGKWNHLRQIVSSYSLFLMSLILYFLVRLKKYRLILMSLLLLIFSAIRVVSPGTVFYGAYRTMIWISLLIILNLVYFRKLIESKKNLTPALFILPIIFIISIISKESFIFKNINKVQSFDINYNRFFVNGEVIRLLTDSDDTLFVDGYDSLLFWQAGIPSAYKYSFYYPIMKDVKIFDNAKELMFKKNPPTFYFIDCIYRNINPIPKIVKDDYHQFIYSVTNGDTCLYVNKDKLIDLDNERLDSIKKYNYFLNLSPKYDLKNQ</sequence>
<feature type="transmembrane region" description="Helical" evidence="1">
    <location>
        <begin position="123"/>
        <end position="147"/>
    </location>
</feature>